<keyword evidence="1" id="KW-0134">Cell wall</keyword>
<reference evidence="7 8" key="1">
    <citation type="journal article" date="2019" name="Appl. Environ. Microbiol.">
        <title>Genetic determinants of hydroxycinnamic acid metabolism in heterofermentative lactobacilli.</title>
        <authorList>
            <person name="Gaur G."/>
            <person name="Oh J.H."/>
            <person name="Filannino P."/>
            <person name="Gobbetti M."/>
            <person name="van Pijkeren J.P."/>
            <person name="Ganzle M.G."/>
        </authorList>
    </citation>
    <scope>NUCLEOTIDE SEQUENCE [LARGE SCALE GENOMIC DNA]</scope>
    <source>
        <strain evidence="7 8">FUA3583</strain>
    </source>
</reference>
<keyword evidence="3" id="KW-0732">Signal</keyword>
<proteinExistence type="predicted"/>
<protein>
    <submittedName>
        <fullName evidence="7">LPXTG cell wall anchor domain-containing protein</fullName>
    </submittedName>
</protein>
<feature type="compositionally biased region" description="Polar residues" evidence="5">
    <location>
        <begin position="52"/>
        <end position="74"/>
    </location>
</feature>
<dbReference type="NCBIfam" id="TIGR01167">
    <property type="entry name" value="LPXTG_anchor"/>
    <property type="match status" value="1"/>
</dbReference>
<sequence length="121" mass="12947">MANTLSDHADKFVQKFGLNLQSTKTTQSLVQQKAQTLKSRAATDAVTSNVNNQSISVKDPSVSESSVTSKPTFTNKEKATELPHTGEHANTVAAEVGLGLLGTLLALAGLKRRKRDEDPND</sequence>
<name>A0A7C9MR79_9LACO</name>
<organism evidence="7 8">
    <name type="scientific">Furfurilactobacillus rossiae</name>
    <dbReference type="NCBI Taxonomy" id="231049"/>
    <lineage>
        <taxon>Bacteria</taxon>
        <taxon>Bacillati</taxon>
        <taxon>Bacillota</taxon>
        <taxon>Bacilli</taxon>
        <taxon>Lactobacillales</taxon>
        <taxon>Lactobacillaceae</taxon>
        <taxon>Furfurilactobacillus</taxon>
    </lineage>
</organism>
<comment type="caution">
    <text evidence="7">The sequence shown here is derived from an EMBL/GenBank/DDBJ whole genome shotgun (WGS) entry which is preliminary data.</text>
</comment>
<dbReference type="Proteomes" id="UP000480570">
    <property type="component" value="Unassembled WGS sequence"/>
</dbReference>
<evidence type="ECO:0000256" key="3">
    <source>
        <dbReference type="ARBA" id="ARBA00022729"/>
    </source>
</evidence>
<feature type="compositionally biased region" description="Basic and acidic residues" evidence="5">
    <location>
        <begin position="75"/>
        <end position="87"/>
    </location>
</feature>
<evidence type="ECO:0000256" key="1">
    <source>
        <dbReference type="ARBA" id="ARBA00022512"/>
    </source>
</evidence>
<keyword evidence="2" id="KW-0964">Secreted</keyword>
<dbReference type="Pfam" id="PF00746">
    <property type="entry name" value="Gram_pos_anchor"/>
    <property type="match status" value="1"/>
</dbReference>
<evidence type="ECO:0000256" key="4">
    <source>
        <dbReference type="ARBA" id="ARBA00023088"/>
    </source>
</evidence>
<evidence type="ECO:0000256" key="5">
    <source>
        <dbReference type="SAM" id="MobiDB-lite"/>
    </source>
</evidence>
<gene>
    <name evidence="7" type="ORF">GB992_08555</name>
</gene>
<feature type="domain" description="Gram-positive cocci surface proteins LPxTG" evidence="6">
    <location>
        <begin position="75"/>
        <end position="116"/>
    </location>
</feature>
<evidence type="ECO:0000313" key="7">
    <source>
        <dbReference type="EMBL" id="MYV05884.1"/>
    </source>
</evidence>
<dbReference type="InterPro" id="IPR019931">
    <property type="entry name" value="LPXTG_anchor"/>
</dbReference>
<evidence type="ECO:0000259" key="6">
    <source>
        <dbReference type="Pfam" id="PF00746"/>
    </source>
</evidence>
<evidence type="ECO:0000313" key="8">
    <source>
        <dbReference type="Proteomes" id="UP000480570"/>
    </source>
</evidence>
<accession>A0A7C9MR79</accession>
<dbReference type="AlphaFoldDB" id="A0A7C9MR79"/>
<keyword evidence="4" id="KW-0572">Peptidoglycan-anchor</keyword>
<feature type="region of interest" description="Disordered" evidence="5">
    <location>
        <begin position="52"/>
        <end position="87"/>
    </location>
</feature>
<dbReference type="EMBL" id="WEZT01000018">
    <property type="protein sequence ID" value="MYV05884.1"/>
    <property type="molecule type" value="Genomic_DNA"/>
</dbReference>
<evidence type="ECO:0000256" key="2">
    <source>
        <dbReference type="ARBA" id="ARBA00022525"/>
    </source>
</evidence>